<evidence type="ECO:0000259" key="4">
    <source>
        <dbReference type="Pfam" id="PF00294"/>
    </source>
</evidence>
<reference evidence="5 6" key="1">
    <citation type="submission" date="2018-05" db="EMBL/GenBank/DDBJ databases">
        <authorList>
            <person name="Lanie J.A."/>
            <person name="Ng W.-L."/>
            <person name="Kazmierczak K.M."/>
            <person name="Andrzejewski T.M."/>
            <person name="Davidsen T.M."/>
            <person name="Wayne K.J."/>
            <person name="Tettelin H."/>
            <person name="Glass J.I."/>
            <person name="Rusch D."/>
            <person name="Podicherti R."/>
            <person name="Tsui H.-C.T."/>
            <person name="Winkler M.E."/>
        </authorList>
    </citation>
    <scope>NUCLEOTIDE SEQUENCE [LARGE SCALE GENOMIC DNA]</scope>
    <source>
        <strain evidence="5 6">BUT-10</strain>
    </source>
</reference>
<sequence length="329" mass="34518">MPELYDVAAIGNAIVDVIAPCTDAFLSDNGLTKGAMMLVDPDASAALYSKMAQAVEASGGSAANTIAGLASFGGKGAFMGKVADDQLGRTFANDMRAIGARFENKPLVGGPATAVSMINVTPDAQRTMCTYLGASVEFTDDDVEKDIVEAAKIVYLEGYLFDAEAARKAFAKAAALAHGSGRMIALTLSDSFVVERHRAALLGFIEGQVDLLFANEDELKSLFQTDDFDAALNALRPHVKIAAVTRSEKGSVIIDHGERLTVAVEPVEKVVDSTGAGDQYAAGFMFGLSRGRPLQQCGKLASLAAAEVISHYGPRPAVSLKELAESKGY</sequence>
<comment type="caution">
    <text evidence="5">The sequence shown here is derived from an EMBL/GenBank/DDBJ whole genome shotgun (WGS) entry which is preliminary data.</text>
</comment>
<dbReference type="PANTHER" id="PTHR43320">
    <property type="entry name" value="SUGAR KINASE"/>
    <property type="match status" value="1"/>
</dbReference>
<comment type="similarity">
    <text evidence="1">Belongs to the carbohydrate kinase PfkB family.</text>
</comment>
<dbReference type="CDD" id="cd01168">
    <property type="entry name" value="adenosine_kinase"/>
    <property type="match status" value="1"/>
</dbReference>
<dbReference type="GO" id="GO:0016301">
    <property type="term" value="F:kinase activity"/>
    <property type="evidence" value="ECO:0007669"/>
    <property type="project" value="UniProtKB-KW"/>
</dbReference>
<dbReference type="InterPro" id="IPR029056">
    <property type="entry name" value="Ribokinase-like"/>
</dbReference>
<protein>
    <submittedName>
        <fullName evidence="5">Adenosine kinase</fullName>
    </submittedName>
</protein>
<dbReference type="AlphaFoldDB" id="A0A328BII4"/>
<keyword evidence="3 5" id="KW-0418">Kinase</keyword>
<keyword evidence="2" id="KW-0808">Transferase</keyword>
<dbReference type="InterPro" id="IPR011611">
    <property type="entry name" value="PfkB_dom"/>
</dbReference>
<organism evidence="5 6">
    <name type="scientific">Phenylobacterium kunshanense</name>
    <dbReference type="NCBI Taxonomy" id="1445034"/>
    <lineage>
        <taxon>Bacteria</taxon>
        <taxon>Pseudomonadati</taxon>
        <taxon>Pseudomonadota</taxon>
        <taxon>Alphaproteobacteria</taxon>
        <taxon>Caulobacterales</taxon>
        <taxon>Caulobacteraceae</taxon>
        <taxon>Phenylobacterium</taxon>
    </lineage>
</organism>
<dbReference type="PANTHER" id="PTHR43320:SF3">
    <property type="entry name" value="CARBOHYDRATE KINASE PFKB DOMAIN-CONTAINING PROTEIN"/>
    <property type="match status" value="1"/>
</dbReference>
<dbReference type="Pfam" id="PF00294">
    <property type="entry name" value="PfkB"/>
    <property type="match status" value="1"/>
</dbReference>
<gene>
    <name evidence="5" type="ORF">DJ019_05010</name>
</gene>
<dbReference type="InterPro" id="IPR002173">
    <property type="entry name" value="Carboh/pur_kinase_PfkB_CS"/>
</dbReference>
<evidence type="ECO:0000256" key="1">
    <source>
        <dbReference type="ARBA" id="ARBA00010688"/>
    </source>
</evidence>
<feature type="domain" description="Carbohydrate kinase PfkB" evidence="4">
    <location>
        <begin position="50"/>
        <end position="316"/>
    </location>
</feature>
<dbReference type="InterPro" id="IPR052700">
    <property type="entry name" value="Carb_kinase_PfkB-like"/>
</dbReference>
<evidence type="ECO:0000313" key="5">
    <source>
        <dbReference type="EMBL" id="RAK67292.1"/>
    </source>
</evidence>
<dbReference type="SUPFAM" id="SSF53613">
    <property type="entry name" value="Ribokinase-like"/>
    <property type="match status" value="1"/>
</dbReference>
<dbReference type="EMBL" id="QFYS01000002">
    <property type="protein sequence ID" value="RAK67292.1"/>
    <property type="molecule type" value="Genomic_DNA"/>
</dbReference>
<name>A0A328BII4_9CAUL</name>
<proteinExistence type="inferred from homology"/>
<keyword evidence="6" id="KW-1185">Reference proteome</keyword>
<evidence type="ECO:0000313" key="6">
    <source>
        <dbReference type="Proteomes" id="UP000249524"/>
    </source>
</evidence>
<dbReference type="RefSeq" id="WP_111274903.1">
    <property type="nucleotide sequence ID" value="NZ_QFYS01000002.1"/>
</dbReference>
<evidence type="ECO:0000256" key="3">
    <source>
        <dbReference type="ARBA" id="ARBA00022777"/>
    </source>
</evidence>
<dbReference type="OrthoDB" id="9813569at2"/>
<dbReference type="Gene3D" id="3.40.1190.20">
    <property type="match status" value="1"/>
</dbReference>
<evidence type="ECO:0000256" key="2">
    <source>
        <dbReference type="ARBA" id="ARBA00022679"/>
    </source>
</evidence>
<accession>A0A328BII4</accession>
<dbReference type="PROSITE" id="PS00584">
    <property type="entry name" value="PFKB_KINASES_2"/>
    <property type="match status" value="1"/>
</dbReference>
<dbReference type="Proteomes" id="UP000249524">
    <property type="component" value="Unassembled WGS sequence"/>
</dbReference>